<feature type="transmembrane region" description="Helical" evidence="1">
    <location>
        <begin position="39"/>
        <end position="60"/>
    </location>
</feature>
<dbReference type="Proteomes" id="UP000184932">
    <property type="component" value="Unassembled WGS sequence"/>
</dbReference>
<dbReference type="RefSeq" id="WP_074257192.1">
    <property type="nucleotide sequence ID" value="NZ_FSRL01000001.1"/>
</dbReference>
<gene>
    <name evidence="2" type="ORF">SAMN05444002_3274</name>
</gene>
<reference evidence="3" key="1">
    <citation type="submission" date="2016-11" db="EMBL/GenBank/DDBJ databases">
        <authorList>
            <person name="Varghese N."/>
            <person name="Submissions S."/>
        </authorList>
    </citation>
    <scope>NUCLEOTIDE SEQUENCE [LARGE SCALE GENOMIC DNA]</scope>
    <source>
        <strain evidence="3">DSM 29440</strain>
    </source>
</reference>
<proteinExistence type="predicted"/>
<dbReference type="OrthoDB" id="199424at2"/>
<evidence type="ECO:0000313" key="2">
    <source>
        <dbReference type="EMBL" id="SIO17674.1"/>
    </source>
</evidence>
<keyword evidence="1" id="KW-1133">Transmembrane helix</keyword>
<sequence length="186" mass="20722">MANTPPGWEGLLDDDEEILWQGRPAGGIVVRGSDLFESLFGLFFAGFAVFWISMASSMGAPRNGPGIFALFPLFGLPFLAVGLYLAFGKFFWRAHVRRNTNYTLTNKRGFIATDVFNNRKLRSYALQDGLELEQTARGDTLWFATELVTTRGKNGTRTYRKKIGFELIEGGPRVMGLARKALKAQS</sequence>
<dbReference type="EMBL" id="FSRL01000001">
    <property type="protein sequence ID" value="SIO17674.1"/>
    <property type="molecule type" value="Genomic_DNA"/>
</dbReference>
<feature type="transmembrane region" description="Helical" evidence="1">
    <location>
        <begin position="66"/>
        <end position="87"/>
    </location>
</feature>
<keyword evidence="1" id="KW-0812">Transmembrane</keyword>
<keyword evidence="3" id="KW-1185">Reference proteome</keyword>
<accession>A0A1N6HCX7</accession>
<evidence type="ECO:0000313" key="3">
    <source>
        <dbReference type="Proteomes" id="UP000184932"/>
    </source>
</evidence>
<evidence type="ECO:0000256" key="1">
    <source>
        <dbReference type="SAM" id="Phobius"/>
    </source>
</evidence>
<protein>
    <submittedName>
        <fullName evidence="2">Uncharacterized protein</fullName>
    </submittedName>
</protein>
<keyword evidence="1" id="KW-0472">Membrane</keyword>
<dbReference type="AlphaFoldDB" id="A0A1N6HCX7"/>
<name>A0A1N6HCX7_9RHOB</name>
<organism evidence="2 3">
    <name type="scientific">Vannielia litorea</name>
    <dbReference type="NCBI Taxonomy" id="1217970"/>
    <lineage>
        <taxon>Bacteria</taxon>
        <taxon>Pseudomonadati</taxon>
        <taxon>Pseudomonadota</taxon>
        <taxon>Alphaproteobacteria</taxon>
        <taxon>Rhodobacterales</taxon>
        <taxon>Paracoccaceae</taxon>
        <taxon>Vannielia</taxon>
    </lineage>
</organism>
<dbReference type="STRING" id="1217970.SAMN05444002_3274"/>